<name>A0A7J6HFN8_CANSA</name>
<reference evidence="2 3" key="1">
    <citation type="journal article" date="2020" name="bioRxiv">
        <title>Sequence and annotation of 42 cannabis genomes reveals extensive copy number variation in cannabinoid synthesis and pathogen resistance genes.</title>
        <authorList>
            <person name="Mckernan K.J."/>
            <person name="Helbert Y."/>
            <person name="Kane L.T."/>
            <person name="Ebling H."/>
            <person name="Zhang L."/>
            <person name="Liu B."/>
            <person name="Eaton Z."/>
            <person name="Mclaughlin S."/>
            <person name="Kingan S."/>
            <person name="Baybayan P."/>
            <person name="Concepcion G."/>
            <person name="Jordan M."/>
            <person name="Riva A."/>
            <person name="Barbazuk W."/>
            <person name="Harkins T."/>
        </authorList>
    </citation>
    <scope>NUCLEOTIDE SEQUENCE [LARGE SCALE GENOMIC DNA]</scope>
    <source>
        <strain evidence="3">cv. Jamaican Lion 4</strain>
        <tissue evidence="2">Leaf</tissue>
    </source>
</reference>
<gene>
    <name evidence="2" type="ORF">F8388_017936</name>
</gene>
<evidence type="ECO:0000313" key="3">
    <source>
        <dbReference type="Proteomes" id="UP000525078"/>
    </source>
</evidence>
<proteinExistence type="predicted"/>
<protein>
    <submittedName>
        <fullName evidence="2">Uncharacterized protein</fullName>
    </submittedName>
</protein>
<keyword evidence="1" id="KW-1133">Transmembrane helix</keyword>
<organism evidence="2 3">
    <name type="scientific">Cannabis sativa</name>
    <name type="common">Hemp</name>
    <name type="synonym">Marijuana</name>
    <dbReference type="NCBI Taxonomy" id="3483"/>
    <lineage>
        <taxon>Eukaryota</taxon>
        <taxon>Viridiplantae</taxon>
        <taxon>Streptophyta</taxon>
        <taxon>Embryophyta</taxon>
        <taxon>Tracheophyta</taxon>
        <taxon>Spermatophyta</taxon>
        <taxon>Magnoliopsida</taxon>
        <taxon>eudicotyledons</taxon>
        <taxon>Gunneridae</taxon>
        <taxon>Pentapetalae</taxon>
        <taxon>rosids</taxon>
        <taxon>fabids</taxon>
        <taxon>Rosales</taxon>
        <taxon>Cannabaceae</taxon>
        <taxon>Cannabis</taxon>
    </lineage>
</organism>
<dbReference type="Proteomes" id="UP000525078">
    <property type="component" value="Unassembled WGS sequence"/>
</dbReference>
<feature type="transmembrane region" description="Helical" evidence="1">
    <location>
        <begin position="12"/>
        <end position="39"/>
    </location>
</feature>
<comment type="caution">
    <text evidence="2">The sequence shown here is derived from an EMBL/GenBank/DDBJ whole genome shotgun (WGS) entry which is preliminary data.</text>
</comment>
<dbReference type="AlphaFoldDB" id="A0A7J6HFN8"/>
<accession>A0A7J6HFN8</accession>
<feature type="non-terminal residue" evidence="2">
    <location>
        <position position="1"/>
    </location>
</feature>
<dbReference type="EMBL" id="JAATIP010000012">
    <property type="protein sequence ID" value="KAF4394123.1"/>
    <property type="molecule type" value="Genomic_DNA"/>
</dbReference>
<sequence>MARLSLARKQKLIIVVQNLIVILDIILTVCTIVSANAWINSRRCLNQPLSIIILENLHDLVFASDVNCVSQLRMDRETFQ</sequence>
<keyword evidence="1" id="KW-0472">Membrane</keyword>
<evidence type="ECO:0000256" key="1">
    <source>
        <dbReference type="SAM" id="Phobius"/>
    </source>
</evidence>
<keyword evidence="1" id="KW-0812">Transmembrane</keyword>
<evidence type="ECO:0000313" key="2">
    <source>
        <dbReference type="EMBL" id="KAF4394123.1"/>
    </source>
</evidence>